<keyword evidence="3" id="KW-1185">Reference proteome</keyword>
<gene>
    <name evidence="2" type="ORF">NC998_12600</name>
</gene>
<comment type="caution">
    <text evidence="2">The sequence shown here is derived from an EMBL/GenBank/DDBJ whole genome shotgun (WGS) entry which is preliminary data.</text>
</comment>
<organism evidence="2 3">
    <name type="scientific">Trichocoleus desertorum GB2-A4</name>
    <dbReference type="NCBI Taxonomy" id="2933944"/>
    <lineage>
        <taxon>Bacteria</taxon>
        <taxon>Bacillati</taxon>
        <taxon>Cyanobacteriota</taxon>
        <taxon>Cyanophyceae</taxon>
        <taxon>Leptolyngbyales</taxon>
        <taxon>Trichocoleusaceae</taxon>
        <taxon>Trichocoleus</taxon>
    </lineage>
</organism>
<evidence type="ECO:0000259" key="1">
    <source>
        <dbReference type="PROSITE" id="PS50965"/>
    </source>
</evidence>
<dbReference type="InterPro" id="IPR011528">
    <property type="entry name" value="NERD"/>
</dbReference>
<dbReference type="EMBL" id="JAMPKM010000006">
    <property type="protein sequence ID" value="MEP0817935.1"/>
    <property type="molecule type" value="Genomic_DNA"/>
</dbReference>
<dbReference type="RefSeq" id="WP_190434940.1">
    <property type="nucleotide sequence ID" value="NZ_JAMPKM010000006.1"/>
</dbReference>
<evidence type="ECO:0000313" key="2">
    <source>
        <dbReference type="EMBL" id="MEP0817935.1"/>
    </source>
</evidence>
<evidence type="ECO:0000313" key="3">
    <source>
        <dbReference type="Proteomes" id="UP001464891"/>
    </source>
</evidence>
<proteinExistence type="predicted"/>
<dbReference type="Pfam" id="PF08378">
    <property type="entry name" value="NERD"/>
    <property type="match status" value="1"/>
</dbReference>
<feature type="domain" description="NERD" evidence="1">
    <location>
        <begin position="18"/>
        <end position="135"/>
    </location>
</feature>
<dbReference type="Proteomes" id="UP001464891">
    <property type="component" value="Unassembled WGS sequence"/>
</dbReference>
<dbReference type="PROSITE" id="PS50965">
    <property type="entry name" value="NERD"/>
    <property type="match status" value="1"/>
</dbReference>
<sequence length="333" mass="37315">MIVKELDAFVSQNKFAKAGRTAEEQMAFYLRRAFSDEQKLYVFNGLRLEQDNDAAQIDHLILHRHGVVIIESKSVSEQVEVNQHGEWIRWFNGTPQGMPSPIQQARRQADFLKKYLNDHADRLRGKILGLQTYFGGMGLDVLVAISDSGMIKRSEGITLEEISKADQVVERVQAIVEKYRKANSLFSLNLKDAGYWFNDEELSKIADFLVQHHRPLGQPVSEPPLVETPKLKISQLASPTQAATSIPKLRLSPQPKEVVASQAQSCQHCHSSHLSVEYGKYGYYLKCTECSGNTSIKAVCPACNAKAKIRKSGKQFFAECASCETSALFHTNP</sequence>
<accession>A0ABV0J833</accession>
<protein>
    <submittedName>
        <fullName evidence="2">NERD domain-containing protein</fullName>
    </submittedName>
</protein>
<name>A0ABV0J833_9CYAN</name>
<reference evidence="2 3" key="1">
    <citation type="submission" date="2022-04" db="EMBL/GenBank/DDBJ databases">
        <title>Positive selection, recombination, and allopatry shape intraspecific diversity of widespread and dominant cyanobacteria.</title>
        <authorList>
            <person name="Wei J."/>
            <person name="Shu W."/>
            <person name="Hu C."/>
        </authorList>
    </citation>
    <scope>NUCLEOTIDE SEQUENCE [LARGE SCALE GENOMIC DNA]</scope>
    <source>
        <strain evidence="2 3">GB2-A4</strain>
    </source>
</reference>